<evidence type="ECO:0000256" key="6">
    <source>
        <dbReference type="ARBA" id="ARBA00023014"/>
    </source>
</evidence>
<dbReference type="InterPro" id="IPR058240">
    <property type="entry name" value="rSAM_sf"/>
</dbReference>
<keyword evidence="9" id="KW-1185">Reference proteome</keyword>
<evidence type="ECO:0000256" key="1">
    <source>
        <dbReference type="ARBA" id="ARBA00001966"/>
    </source>
</evidence>
<keyword evidence="4" id="KW-0479">Metal-binding</keyword>
<evidence type="ECO:0000313" key="8">
    <source>
        <dbReference type="EMBL" id="NYB75026.1"/>
    </source>
</evidence>
<comment type="similarity">
    <text evidence="7">Belongs to the organic radical-activating enzymes family.</text>
</comment>
<dbReference type="SFLD" id="SFLDF00299">
    <property type="entry name" value="anaerobic_ribonucleoside-triph"/>
    <property type="match status" value="1"/>
</dbReference>
<dbReference type="InterPro" id="IPR013785">
    <property type="entry name" value="Aldolase_TIM"/>
</dbReference>
<comment type="caution">
    <text evidence="8">The sequence shown here is derived from an EMBL/GenBank/DDBJ whole genome shotgun (WGS) entry which is preliminary data.</text>
</comment>
<proteinExistence type="inferred from homology"/>
<name>A0A974BLG7_SEDHY</name>
<evidence type="ECO:0000256" key="3">
    <source>
        <dbReference type="ARBA" id="ARBA00022691"/>
    </source>
</evidence>
<dbReference type="InterPro" id="IPR007197">
    <property type="entry name" value="rSAM"/>
</dbReference>
<dbReference type="InterPro" id="IPR034457">
    <property type="entry name" value="Organic_radical-activating"/>
</dbReference>
<evidence type="ECO:0000256" key="5">
    <source>
        <dbReference type="ARBA" id="ARBA00023004"/>
    </source>
</evidence>
<dbReference type="InterPro" id="IPR012837">
    <property type="entry name" value="NrdG"/>
</dbReference>
<keyword evidence="6" id="KW-0411">Iron-sulfur</keyword>
<protein>
    <recommendedName>
        <fullName evidence="7">Anaerobic ribonucleoside-triphosphate reductase-activating protein</fullName>
        <ecNumber evidence="7">1.97.1.-</ecNumber>
    </recommendedName>
</protein>
<gene>
    <name evidence="8" type="primary">nrdG</name>
    <name evidence="8" type="ORF">HZF24_12835</name>
</gene>
<sequence length="165" mass="18937">MLYVANIVENTIVDGTGFRTSLYLSGCDIRCEGCHNKNLWDISSGHAMEIDEVFEKITGSFTNITFIGGEPMMQAKTLALLAEKIKSNTRKNIWIYSGRTYEEILQNKEYLELLKLCDILVDGKFDKSLFKNNLRFIGSTNQRIIDIKKSLEKNNIVLWNDEEDL</sequence>
<dbReference type="PIRSF" id="PIRSF000368">
    <property type="entry name" value="NrdG"/>
    <property type="match status" value="1"/>
</dbReference>
<keyword evidence="7" id="KW-0560">Oxidoreductase</keyword>
<dbReference type="PANTHER" id="PTHR30352:SF2">
    <property type="entry name" value="ANAEROBIC RIBONUCLEOSIDE-TRIPHOSPHATE REDUCTASE-ACTIVATING PROTEIN"/>
    <property type="match status" value="1"/>
</dbReference>
<dbReference type="SFLD" id="SFLDG01063">
    <property type="entry name" value="activating_enzymes__group_1"/>
    <property type="match status" value="1"/>
</dbReference>
<dbReference type="Proteomes" id="UP000611629">
    <property type="component" value="Unassembled WGS sequence"/>
</dbReference>
<dbReference type="Pfam" id="PF13353">
    <property type="entry name" value="Fer4_12"/>
    <property type="match status" value="1"/>
</dbReference>
<keyword evidence="5" id="KW-0408">Iron</keyword>
<dbReference type="EMBL" id="JACBNQ010000016">
    <property type="protein sequence ID" value="NYB75026.1"/>
    <property type="molecule type" value="Genomic_DNA"/>
</dbReference>
<evidence type="ECO:0000256" key="7">
    <source>
        <dbReference type="PIRNR" id="PIRNR000368"/>
    </source>
</evidence>
<dbReference type="EC" id="1.97.1.-" evidence="7"/>
<evidence type="ECO:0000256" key="2">
    <source>
        <dbReference type="ARBA" id="ARBA00022485"/>
    </source>
</evidence>
<dbReference type="GO" id="GO:0004748">
    <property type="term" value="F:ribonucleoside-diphosphate reductase activity, thioredoxin disulfide as acceptor"/>
    <property type="evidence" value="ECO:0007669"/>
    <property type="project" value="TreeGrafter"/>
</dbReference>
<dbReference type="GO" id="GO:0046872">
    <property type="term" value="F:metal ion binding"/>
    <property type="evidence" value="ECO:0007669"/>
    <property type="project" value="UniProtKB-KW"/>
</dbReference>
<reference evidence="8" key="1">
    <citation type="submission" date="2020-07" db="EMBL/GenBank/DDBJ databases">
        <title>Genomic analysis of a strain of Sedimentibacter Hydroxybenzoicus DSM7310.</title>
        <authorList>
            <person name="Ma S."/>
        </authorList>
    </citation>
    <scope>NUCLEOTIDE SEQUENCE</scope>
    <source>
        <strain evidence="8">DSM 7310</strain>
    </source>
</reference>
<dbReference type="GO" id="GO:0051539">
    <property type="term" value="F:4 iron, 4 sulfur cluster binding"/>
    <property type="evidence" value="ECO:0007669"/>
    <property type="project" value="UniProtKB-KW"/>
</dbReference>
<accession>A0A974BLG7</accession>
<dbReference type="GO" id="GO:0043365">
    <property type="term" value="F:[formate-C-acetyltransferase]-activating enzyme activity"/>
    <property type="evidence" value="ECO:0007669"/>
    <property type="project" value="InterPro"/>
</dbReference>
<dbReference type="PANTHER" id="PTHR30352">
    <property type="entry name" value="PYRUVATE FORMATE-LYASE-ACTIVATING ENZYME"/>
    <property type="match status" value="1"/>
</dbReference>
<evidence type="ECO:0000313" key="9">
    <source>
        <dbReference type="Proteomes" id="UP000611629"/>
    </source>
</evidence>
<comment type="cofactor">
    <cofactor evidence="1">
        <name>[4Fe-4S] cluster</name>
        <dbReference type="ChEBI" id="CHEBI:49883"/>
    </cofactor>
</comment>
<dbReference type="SFLD" id="SFLDG01066">
    <property type="entry name" value="organic_radical-activating_enz"/>
    <property type="match status" value="1"/>
</dbReference>
<dbReference type="AlphaFoldDB" id="A0A974BLG7"/>
<dbReference type="Gene3D" id="3.20.20.70">
    <property type="entry name" value="Aldolase class I"/>
    <property type="match status" value="1"/>
</dbReference>
<comment type="function">
    <text evidence="7">Activation of anaerobic ribonucleoside-triphosphate reductase under anaerobic conditions by generation of an organic free radical, using S-adenosylmethionine and reduced flavodoxin as cosubstrates to produce 5'-deoxy-adenosine.</text>
</comment>
<dbReference type="SUPFAM" id="SSF102114">
    <property type="entry name" value="Radical SAM enzymes"/>
    <property type="match status" value="1"/>
</dbReference>
<keyword evidence="3" id="KW-0949">S-adenosyl-L-methionine</keyword>
<organism evidence="8 9">
    <name type="scientific">Sedimentibacter hydroxybenzoicus DSM 7310</name>
    <dbReference type="NCBI Taxonomy" id="1123245"/>
    <lineage>
        <taxon>Bacteria</taxon>
        <taxon>Bacillati</taxon>
        <taxon>Bacillota</taxon>
        <taxon>Tissierellia</taxon>
        <taxon>Sedimentibacter</taxon>
    </lineage>
</organism>
<dbReference type="SFLD" id="SFLDS00029">
    <property type="entry name" value="Radical_SAM"/>
    <property type="match status" value="1"/>
</dbReference>
<evidence type="ECO:0000256" key="4">
    <source>
        <dbReference type="ARBA" id="ARBA00022723"/>
    </source>
</evidence>
<keyword evidence="2" id="KW-0004">4Fe-4S</keyword>
<dbReference type="NCBIfam" id="TIGR02491">
    <property type="entry name" value="NrdG"/>
    <property type="match status" value="1"/>
</dbReference>